<dbReference type="PROSITE" id="PS51257">
    <property type="entry name" value="PROKAR_LIPOPROTEIN"/>
    <property type="match status" value="1"/>
</dbReference>
<feature type="chain" id="PRO_5014141434" evidence="2">
    <location>
        <begin position="20"/>
        <end position="120"/>
    </location>
</feature>
<protein>
    <submittedName>
        <fullName evidence="3">Uncharacterized protein</fullName>
    </submittedName>
</protein>
<dbReference type="EMBL" id="MTSL01000107">
    <property type="protein sequence ID" value="PJF18660.1"/>
    <property type="molecule type" value="Genomic_DNA"/>
</dbReference>
<keyword evidence="2" id="KW-0732">Signal</keyword>
<keyword evidence="1" id="KW-0472">Membrane</keyword>
<name>A0A2H9TLY3_9FUNG</name>
<evidence type="ECO:0000256" key="2">
    <source>
        <dbReference type="SAM" id="SignalP"/>
    </source>
</evidence>
<dbReference type="AlphaFoldDB" id="A0A2H9TLY3"/>
<evidence type="ECO:0000313" key="3">
    <source>
        <dbReference type="EMBL" id="PJF18660.1"/>
    </source>
</evidence>
<organism evidence="3 4">
    <name type="scientific">Paramicrosporidium saccamoebae</name>
    <dbReference type="NCBI Taxonomy" id="1246581"/>
    <lineage>
        <taxon>Eukaryota</taxon>
        <taxon>Fungi</taxon>
        <taxon>Fungi incertae sedis</taxon>
        <taxon>Cryptomycota</taxon>
        <taxon>Cryptomycota incertae sedis</taxon>
        <taxon>Paramicrosporidium</taxon>
    </lineage>
</organism>
<feature type="transmembrane region" description="Helical" evidence="1">
    <location>
        <begin position="100"/>
        <end position="119"/>
    </location>
</feature>
<keyword evidence="1" id="KW-0812">Transmembrane</keyword>
<comment type="caution">
    <text evidence="3">The sequence shown here is derived from an EMBL/GenBank/DDBJ whole genome shotgun (WGS) entry which is preliminary data.</text>
</comment>
<feature type="signal peptide" evidence="2">
    <location>
        <begin position="1"/>
        <end position="19"/>
    </location>
</feature>
<dbReference type="Proteomes" id="UP000240830">
    <property type="component" value="Unassembled WGS sequence"/>
</dbReference>
<proteinExistence type="predicted"/>
<evidence type="ECO:0000256" key="1">
    <source>
        <dbReference type="SAM" id="Phobius"/>
    </source>
</evidence>
<accession>A0A2H9TLY3</accession>
<evidence type="ECO:0000313" key="4">
    <source>
        <dbReference type="Proteomes" id="UP000240830"/>
    </source>
</evidence>
<reference evidence="3 4" key="1">
    <citation type="submission" date="2016-10" db="EMBL/GenBank/DDBJ databases">
        <title>The genome of Paramicrosporidium saccamoebae is the missing link in understanding Cryptomycota and Microsporidia evolution.</title>
        <authorList>
            <person name="Quandt C.A."/>
            <person name="Beaudet D."/>
            <person name="Corsaro D."/>
            <person name="Michel R."/>
            <person name="Corradi N."/>
            <person name="James T."/>
        </authorList>
    </citation>
    <scope>NUCLEOTIDE SEQUENCE [LARGE SCALE GENOMIC DNA]</scope>
    <source>
        <strain evidence="3 4">KSL3</strain>
    </source>
</reference>
<keyword evidence="4" id="KW-1185">Reference proteome</keyword>
<gene>
    <name evidence="3" type="ORF">PSACC_01524</name>
</gene>
<sequence>MYKLVAFFLALAFLSCASAGRNVPAFVSSIISDNAELHSSILSQISAQTTFTGEFTEYESDLSSLVSSILATQTTTETESSSTSSSSTTETSENAARQNFAGLAGMVAAFVGSLAMFYML</sequence>
<keyword evidence="1" id="KW-1133">Transmembrane helix</keyword>